<sequence>PRDTLVRSRVPRLHDAMTDLARFLASPSGARITGRTIRVR</sequence>
<proteinExistence type="predicted"/>
<accession>A0A6J4NC45</accession>
<gene>
    <name evidence="1" type="ORF">AVDCRST_MAG32-1714</name>
</gene>
<dbReference type="AlphaFoldDB" id="A0A6J4NC45"/>
<reference evidence="1" key="1">
    <citation type="submission" date="2020-02" db="EMBL/GenBank/DDBJ databases">
        <authorList>
            <person name="Meier V. D."/>
        </authorList>
    </citation>
    <scope>NUCLEOTIDE SEQUENCE</scope>
    <source>
        <strain evidence="1">AVDCRST_MAG32</strain>
    </source>
</reference>
<feature type="non-terminal residue" evidence="1">
    <location>
        <position position="1"/>
    </location>
</feature>
<organism evidence="1">
    <name type="scientific">uncultured Nocardioides sp</name>
    <dbReference type="NCBI Taxonomy" id="198441"/>
    <lineage>
        <taxon>Bacteria</taxon>
        <taxon>Bacillati</taxon>
        <taxon>Actinomycetota</taxon>
        <taxon>Actinomycetes</taxon>
        <taxon>Propionibacteriales</taxon>
        <taxon>Nocardioidaceae</taxon>
        <taxon>Nocardioides</taxon>
        <taxon>environmental samples</taxon>
    </lineage>
</organism>
<name>A0A6J4NC45_9ACTN</name>
<dbReference type="EMBL" id="CADCUM010000076">
    <property type="protein sequence ID" value="CAA9381812.1"/>
    <property type="molecule type" value="Genomic_DNA"/>
</dbReference>
<evidence type="ECO:0000313" key="1">
    <source>
        <dbReference type="EMBL" id="CAA9381812.1"/>
    </source>
</evidence>
<protein>
    <submittedName>
        <fullName evidence="1">Uncharacterized protein</fullName>
    </submittedName>
</protein>